<evidence type="ECO:0000259" key="5">
    <source>
        <dbReference type="PROSITE" id="PS01124"/>
    </source>
</evidence>
<dbReference type="InterPro" id="IPR018060">
    <property type="entry name" value="HTH_AraC"/>
</dbReference>
<reference evidence="6 7" key="1">
    <citation type="submission" date="2019-03" db="EMBL/GenBank/DDBJ databases">
        <title>Genomic Encyclopedia of Type Strains, Phase IV (KMG-IV): sequencing the most valuable type-strain genomes for metagenomic binning, comparative biology and taxonomic classification.</title>
        <authorList>
            <person name="Goeker M."/>
        </authorList>
    </citation>
    <scope>NUCLEOTIDE SEQUENCE [LARGE SCALE GENOMIC DNA]</scope>
    <source>
        <strain evidence="6 7">DSM 15264</strain>
    </source>
</reference>
<feature type="domain" description="HTH araC/xylS-type" evidence="5">
    <location>
        <begin position="208"/>
        <end position="305"/>
    </location>
</feature>
<dbReference type="PANTHER" id="PTHR46796">
    <property type="entry name" value="HTH-TYPE TRANSCRIPTIONAL ACTIVATOR RHAS-RELATED"/>
    <property type="match status" value="1"/>
</dbReference>
<keyword evidence="2" id="KW-0238">DNA-binding</keyword>
<accession>A0AA46HUW9</accession>
<dbReference type="PANTHER" id="PTHR46796:SF7">
    <property type="entry name" value="ARAC FAMILY TRANSCRIPTIONAL REGULATOR"/>
    <property type="match status" value="1"/>
</dbReference>
<keyword evidence="1" id="KW-0805">Transcription regulation</keyword>
<dbReference type="Proteomes" id="UP000294772">
    <property type="component" value="Unassembled WGS sequence"/>
</dbReference>
<dbReference type="InterPro" id="IPR050204">
    <property type="entry name" value="AraC_XylS_family_regulators"/>
</dbReference>
<dbReference type="Gene3D" id="1.10.10.60">
    <property type="entry name" value="Homeodomain-like"/>
    <property type="match status" value="2"/>
</dbReference>
<comment type="caution">
    <text evidence="6">The sequence shown here is derived from an EMBL/GenBank/DDBJ whole genome shotgun (WGS) entry which is preliminary data.</text>
</comment>
<organism evidence="6 7">
    <name type="scientific">Caldimonas thermodepolymerans</name>
    <dbReference type="NCBI Taxonomy" id="215580"/>
    <lineage>
        <taxon>Bacteria</taxon>
        <taxon>Pseudomonadati</taxon>
        <taxon>Pseudomonadota</taxon>
        <taxon>Betaproteobacteria</taxon>
        <taxon>Burkholderiales</taxon>
        <taxon>Sphaerotilaceae</taxon>
        <taxon>Caldimonas</taxon>
    </lineage>
</organism>
<dbReference type="InterPro" id="IPR009057">
    <property type="entry name" value="Homeodomain-like_sf"/>
</dbReference>
<dbReference type="PROSITE" id="PS01124">
    <property type="entry name" value="HTH_ARAC_FAMILY_2"/>
    <property type="match status" value="1"/>
</dbReference>
<gene>
    <name evidence="6" type="ORF">EV676_109161</name>
</gene>
<name>A0AA46HUW9_9BURK</name>
<dbReference type="GO" id="GO:0003700">
    <property type="term" value="F:DNA-binding transcription factor activity"/>
    <property type="evidence" value="ECO:0007669"/>
    <property type="project" value="InterPro"/>
</dbReference>
<feature type="region of interest" description="Disordered" evidence="4">
    <location>
        <begin position="1"/>
        <end position="23"/>
    </location>
</feature>
<dbReference type="InterPro" id="IPR032783">
    <property type="entry name" value="AraC_lig"/>
</dbReference>
<dbReference type="Pfam" id="PF12852">
    <property type="entry name" value="Cupin_6"/>
    <property type="match status" value="1"/>
</dbReference>
<protein>
    <submittedName>
        <fullName evidence="6">AraC family transcriptional regulator</fullName>
    </submittedName>
</protein>
<evidence type="ECO:0000256" key="1">
    <source>
        <dbReference type="ARBA" id="ARBA00023015"/>
    </source>
</evidence>
<dbReference type="Pfam" id="PF12833">
    <property type="entry name" value="HTH_18"/>
    <property type="match status" value="1"/>
</dbReference>
<dbReference type="GO" id="GO:0043565">
    <property type="term" value="F:sequence-specific DNA binding"/>
    <property type="evidence" value="ECO:0007669"/>
    <property type="project" value="InterPro"/>
</dbReference>
<evidence type="ECO:0000313" key="6">
    <source>
        <dbReference type="EMBL" id="TCP05074.1"/>
    </source>
</evidence>
<evidence type="ECO:0000256" key="2">
    <source>
        <dbReference type="ARBA" id="ARBA00023125"/>
    </source>
</evidence>
<evidence type="ECO:0000256" key="3">
    <source>
        <dbReference type="ARBA" id="ARBA00023163"/>
    </source>
</evidence>
<evidence type="ECO:0000313" key="7">
    <source>
        <dbReference type="Proteomes" id="UP000294772"/>
    </source>
</evidence>
<sequence>MWNMASNKVDSSSKTCPQPAESSIKQPIDRLSVLLDRFRVRAALFHSGPLCGRTSFEARPGRPFLHVLRRGTLTVRHRRTPGLAPVMELHEPSLLLYARPVFHEFIHPPREGSDFTCATLDFNGAEHNPIVHALPPLVCVPLARIEGLRPALDLLFAETDHVRCGSWVLIDRLFEVVFIQLLRWILDHPEEVGVSGGMIAGLSDARLARALVAMHRAPAHAWSLASLASEAAMSRSAFAAAFKRATGVTPARYLTDWRLTLATALLRDGRPLKQVAEEVGFAGPSSLSRAFKQRFGACPREWIGSGSADESSHG</sequence>
<dbReference type="EMBL" id="SLXF01000009">
    <property type="protein sequence ID" value="TCP05074.1"/>
    <property type="molecule type" value="Genomic_DNA"/>
</dbReference>
<evidence type="ECO:0000256" key="4">
    <source>
        <dbReference type="SAM" id="MobiDB-lite"/>
    </source>
</evidence>
<dbReference type="SMART" id="SM00342">
    <property type="entry name" value="HTH_ARAC"/>
    <property type="match status" value="1"/>
</dbReference>
<dbReference type="AlphaFoldDB" id="A0AA46HUW9"/>
<keyword evidence="3" id="KW-0804">Transcription</keyword>
<dbReference type="SUPFAM" id="SSF46689">
    <property type="entry name" value="Homeodomain-like"/>
    <property type="match status" value="2"/>
</dbReference>
<proteinExistence type="predicted"/>